<name>A0A9X2ESN1_9GAMM</name>
<dbReference type="EMBL" id="JALBWM010000353">
    <property type="protein sequence ID" value="MCO1337091.1"/>
    <property type="molecule type" value="Genomic_DNA"/>
</dbReference>
<reference evidence="1" key="1">
    <citation type="journal article" date="2022" name="Arch. Microbiol.">
        <title>Microbulbifer okhotskensis sp. nov., isolated from a deep bottom sediment of the Okhotsk Sea.</title>
        <authorList>
            <person name="Romanenko L."/>
            <person name="Kurilenko V."/>
            <person name="Otstavnykh N."/>
            <person name="Velansky P."/>
            <person name="Isaeva M."/>
            <person name="Mikhailov V."/>
        </authorList>
    </citation>
    <scope>NUCLEOTIDE SEQUENCE</scope>
    <source>
        <strain evidence="1">OS29</strain>
    </source>
</reference>
<comment type="caution">
    <text evidence="1">The sequence shown here is derived from an EMBL/GenBank/DDBJ whole genome shotgun (WGS) entry which is preliminary data.</text>
</comment>
<dbReference type="Proteomes" id="UP001139028">
    <property type="component" value="Unassembled WGS sequence"/>
</dbReference>
<evidence type="ECO:0000313" key="2">
    <source>
        <dbReference type="Proteomes" id="UP001139028"/>
    </source>
</evidence>
<evidence type="ECO:0000313" key="1">
    <source>
        <dbReference type="EMBL" id="MCO1337091.1"/>
    </source>
</evidence>
<protein>
    <submittedName>
        <fullName evidence="1">Phage tail protein</fullName>
    </submittedName>
</protein>
<feature type="non-terminal residue" evidence="1">
    <location>
        <position position="1"/>
    </location>
</feature>
<proteinExistence type="predicted"/>
<feature type="non-terminal residue" evidence="1">
    <location>
        <position position="210"/>
    </location>
</feature>
<organism evidence="1 2">
    <name type="scientific">Microbulbifer okhotskensis</name>
    <dbReference type="NCBI Taxonomy" id="2926617"/>
    <lineage>
        <taxon>Bacteria</taxon>
        <taxon>Pseudomonadati</taxon>
        <taxon>Pseudomonadota</taxon>
        <taxon>Gammaproteobacteria</taxon>
        <taxon>Cellvibrionales</taxon>
        <taxon>Microbulbiferaceae</taxon>
        <taxon>Microbulbifer</taxon>
    </lineage>
</organism>
<keyword evidence="2" id="KW-1185">Reference proteome</keyword>
<sequence length="210" mass="23491">LDLDSYQAAADQLHAEGFGLCLLWLREESVLEFIQVVLDHIGAGQYISRRTGLLTLSLLRDDYDSDDLPLFDYDTGLLSIEEETLAASEAIPNEIIVNWHDPILNEERQAREQNLGAIQAAGAIFSQTVNYPGIPTFDLASRVAQRDLRANLGLRRFKVRMDRRGYDIAPGGLFRISATDRGIENMVLRAGRMEYGTHREGAITITALQD</sequence>
<dbReference type="AlphaFoldDB" id="A0A9X2ESN1"/>
<gene>
    <name evidence="1" type="ORF">MO867_22465</name>
</gene>
<dbReference type="RefSeq" id="WP_252473319.1">
    <property type="nucleotide sequence ID" value="NZ_JALBWM010000353.1"/>
</dbReference>
<accession>A0A9X2ESN1</accession>